<dbReference type="InterPro" id="IPR006487">
    <property type="entry name" value="Phage_lambda_L"/>
</dbReference>
<dbReference type="RefSeq" id="WP_170929876.1">
    <property type="nucleotide sequence ID" value="NZ_AP013063.1"/>
</dbReference>
<dbReference type="Pfam" id="PF05100">
    <property type="entry name" value="Phage_tail_L"/>
    <property type="match status" value="1"/>
</dbReference>
<dbReference type="EMBL" id="AP013063">
    <property type="protein sequence ID" value="BAO34826.1"/>
    <property type="molecule type" value="Genomic_DNA"/>
</dbReference>
<dbReference type="GO" id="GO:0046718">
    <property type="term" value="P:symbiont entry into host cell"/>
    <property type="evidence" value="ECO:0007669"/>
    <property type="project" value="InterPro"/>
</dbReference>
<dbReference type="NCBIfam" id="TIGR01600">
    <property type="entry name" value="phage_tail_L"/>
    <property type="match status" value="1"/>
</dbReference>
<sequence>MMLNSDLQKLEPGNRIRLIEVDGTRFGADILRFHCDTLPFTPQELAAAGGDETKLPAKSVWWQGQEYGPWPFSVEGLEISADSQGNAPKLSVANINGLISALCLQFEDMAQAKVRIHDTLVHYLDARNFPQGNPAADPLQEKLQVFYIDRKATESDEAVEFELSSPADLRGLRIPTRQIHSLCTWCSRGGYRTGKGCDYAGSRYFDDKGNPVDDPSQDRCGGLLSDCQKRFGEHEPLPFGGFPGAALIRQ</sequence>
<reference evidence="1" key="1">
    <citation type="journal article" date="2014" name="Genome Biol. Evol.">
        <title>Genome evolution and plasticity of Serratia marcescens, an important multidrug-resistant nosocomial pathogen.</title>
        <authorList>
            <person name="Iguchi A."/>
            <person name="Nagaya Y."/>
            <person name="Pradel E."/>
            <person name="Ooka T."/>
            <person name="Ogura Y."/>
            <person name="Katsura K."/>
            <person name="Kurokawa K."/>
            <person name="Oshima K."/>
            <person name="Hattori M."/>
            <person name="Parkhill J."/>
            <person name="Sebaihia M."/>
            <person name="Coulthurst S.J."/>
            <person name="Gotoh N."/>
            <person name="Thomson N.R."/>
            <person name="Ewbank J.J."/>
            <person name="Hayashi T."/>
        </authorList>
    </citation>
    <scope>NUCLEOTIDE SEQUENCE</scope>
    <source>
        <strain evidence="1">SM39</strain>
    </source>
</reference>
<organism evidence="1">
    <name type="scientific">Serratia marcescens SM39</name>
    <dbReference type="NCBI Taxonomy" id="1334564"/>
    <lineage>
        <taxon>Bacteria</taxon>
        <taxon>Pseudomonadati</taxon>
        <taxon>Pseudomonadota</taxon>
        <taxon>Gammaproteobacteria</taxon>
        <taxon>Enterobacterales</taxon>
        <taxon>Yersiniaceae</taxon>
        <taxon>Serratia</taxon>
    </lineage>
</organism>
<accession>A0AAT9DZI7</accession>
<protein>
    <submittedName>
        <fullName evidence="1">Phage minor tail protein</fullName>
    </submittedName>
</protein>
<gene>
    <name evidence="1" type="ORF">SM39_2845</name>
</gene>
<name>A0AAT9DZI7_SERMA</name>
<dbReference type="KEGG" id="smar:SM39_2845"/>
<proteinExistence type="predicted"/>
<dbReference type="GO" id="GO:0051536">
    <property type="term" value="F:iron-sulfur cluster binding"/>
    <property type="evidence" value="ECO:0007669"/>
    <property type="project" value="InterPro"/>
</dbReference>
<dbReference type="GO" id="GO:0030430">
    <property type="term" value="C:host cell cytoplasm"/>
    <property type="evidence" value="ECO:0007669"/>
    <property type="project" value="InterPro"/>
</dbReference>
<dbReference type="AlphaFoldDB" id="A0AAT9DZI7"/>
<evidence type="ECO:0000313" key="1">
    <source>
        <dbReference type="EMBL" id="BAO34826.1"/>
    </source>
</evidence>